<keyword evidence="7" id="KW-1185">Reference proteome</keyword>
<keyword evidence="3 6" id="KW-0560">Oxidoreductase</keyword>
<dbReference type="EC" id="1.13.11.3" evidence="6"/>
<dbReference type="RefSeq" id="WP_380080170.1">
    <property type="nucleotide sequence ID" value="NZ_JBHRZF010000188.1"/>
</dbReference>
<gene>
    <name evidence="6" type="primary">pcaG</name>
    <name evidence="6" type="ORF">ACFOPQ_16500</name>
</gene>
<comment type="caution">
    <text evidence="6">The sequence shown here is derived from an EMBL/GenBank/DDBJ whole genome shotgun (WGS) entry which is preliminary data.</text>
</comment>
<dbReference type="PROSITE" id="PS00083">
    <property type="entry name" value="INTRADIOL_DIOXYGENAS"/>
    <property type="match status" value="1"/>
</dbReference>
<feature type="region of interest" description="Disordered" evidence="4">
    <location>
        <begin position="1"/>
        <end position="24"/>
    </location>
</feature>
<dbReference type="PANTHER" id="PTHR33711:SF9">
    <property type="entry name" value="PROTOCATECHUATE 3,4-DIOXYGENASE ALPHA CHAIN"/>
    <property type="match status" value="1"/>
</dbReference>
<accession>A0ABV8AAA8</accession>
<dbReference type="PANTHER" id="PTHR33711">
    <property type="entry name" value="DIOXYGENASE, PUTATIVE (AFU_ORTHOLOGUE AFUA_2G02910)-RELATED"/>
    <property type="match status" value="1"/>
</dbReference>
<dbReference type="InterPro" id="IPR050770">
    <property type="entry name" value="Intradiol_RC_Dioxygenase"/>
</dbReference>
<dbReference type="InterPro" id="IPR015889">
    <property type="entry name" value="Intradiol_dOase_core"/>
</dbReference>
<evidence type="ECO:0000256" key="3">
    <source>
        <dbReference type="ARBA" id="ARBA00023002"/>
    </source>
</evidence>
<dbReference type="SUPFAM" id="SSF49482">
    <property type="entry name" value="Aromatic compound dioxygenase"/>
    <property type="match status" value="1"/>
</dbReference>
<dbReference type="InterPro" id="IPR000627">
    <property type="entry name" value="Intradiol_dOase_C"/>
</dbReference>
<dbReference type="Gene3D" id="2.60.130.10">
    <property type="entry name" value="Aromatic compound dioxygenase"/>
    <property type="match status" value="1"/>
</dbReference>
<name>A0ABV8AAA8_9DEIO</name>
<comment type="similarity">
    <text evidence="1">Belongs to the intradiol ring-cleavage dioxygenase family.</text>
</comment>
<dbReference type="GO" id="GO:0018578">
    <property type="term" value="F:protocatechuate 3,4-dioxygenase activity"/>
    <property type="evidence" value="ECO:0007669"/>
    <property type="project" value="UniProtKB-EC"/>
</dbReference>
<protein>
    <submittedName>
        <fullName evidence="6">Protocatechuate 3,4-dioxygenase subunit alpha</fullName>
        <ecNumber evidence="6">1.13.11.3</ecNumber>
    </submittedName>
</protein>
<keyword evidence="2" id="KW-0223">Dioxygenase</keyword>
<evidence type="ECO:0000259" key="5">
    <source>
        <dbReference type="PROSITE" id="PS00083"/>
    </source>
</evidence>
<evidence type="ECO:0000256" key="2">
    <source>
        <dbReference type="ARBA" id="ARBA00022964"/>
    </source>
</evidence>
<reference evidence="7" key="1">
    <citation type="journal article" date="2019" name="Int. J. Syst. Evol. Microbiol.">
        <title>The Global Catalogue of Microorganisms (GCM) 10K type strain sequencing project: providing services to taxonomists for standard genome sequencing and annotation.</title>
        <authorList>
            <consortium name="The Broad Institute Genomics Platform"/>
            <consortium name="The Broad Institute Genome Sequencing Center for Infectious Disease"/>
            <person name="Wu L."/>
            <person name="Ma J."/>
        </authorList>
    </citation>
    <scope>NUCLEOTIDE SEQUENCE [LARGE SCALE GENOMIC DNA]</scope>
    <source>
        <strain evidence="7">CCTCC AB 2013263</strain>
    </source>
</reference>
<evidence type="ECO:0000256" key="4">
    <source>
        <dbReference type="SAM" id="MobiDB-lite"/>
    </source>
</evidence>
<dbReference type="EMBL" id="JBHRZF010000188">
    <property type="protein sequence ID" value="MFC3862364.1"/>
    <property type="molecule type" value="Genomic_DNA"/>
</dbReference>
<dbReference type="InterPro" id="IPR012786">
    <property type="entry name" value="Protocat_dOase_a"/>
</dbReference>
<dbReference type="NCBIfam" id="TIGR02423">
    <property type="entry name" value="protocat_alph"/>
    <property type="match status" value="1"/>
</dbReference>
<proteinExistence type="inferred from homology"/>
<evidence type="ECO:0000256" key="1">
    <source>
        <dbReference type="ARBA" id="ARBA00007825"/>
    </source>
</evidence>
<evidence type="ECO:0000313" key="7">
    <source>
        <dbReference type="Proteomes" id="UP001595748"/>
    </source>
</evidence>
<dbReference type="Pfam" id="PF00775">
    <property type="entry name" value="Dioxygenase_C"/>
    <property type="match status" value="1"/>
</dbReference>
<feature type="domain" description="Intradiol ring-cleavage dioxygenases" evidence="5">
    <location>
        <begin position="81"/>
        <end position="109"/>
    </location>
</feature>
<sequence>MAEEVLHNTASVKRGRPDMSNLPRLKDEDSNLAGVFGPSPSQTVGPYFHQGLADHFQGLRSAVDFTMVPPGADVKGERITLTGFVFDGDGQPVEDAMIEVWQPDADGNFSTASDAPFHGFGRTHTRSADFSYALHTLKPGGAAGGAPKLAVWLGTRGLLTHLITFIYFSDEDNSGDPYLNAVPEPRRHTLIAQRHDTQGGTLYRFDFRMQGKDETAFFDAFFDAYR</sequence>
<organism evidence="6 7">
    <name type="scientific">Deinococcus antarcticus</name>
    <dbReference type="NCBI Taxonomy" id="1298767"/>
    <lineage>
        <taxon>Bacteria</taxon>
        <taxon>Thermotogati</taxon>
        <taxon>Deinococcota</taxon>
        <taxon>Deinococci</taxon>
        <taxon>Deinococcales</taxon>
        <taxon>Deinococcaceae</taxon>
        <taxon>Deinococcus</taxon>
    </lineage>
</organism>
<evidence type="ECO:0000313" key="6">
    <source>
        <dbReference type="EMBL" id="MFC3862364.1"/>
    </source>
</evidence>
<dbReference type="Proteomes" id="UP001595748">
    <property type="component" value="Unassembled WGS sequence"/>
</dbReference>